<feature type="transmembrane region" description="Helical" evidence="1">
    <location>
        <begin position="137"/>
        <end position="156"/>
    </location>
</feature>
<reference evidence="2 3" key="1">
    <citation type="submission" date="2016-10" db="EMBL/GenBank/DDBJ databases">
        <authorList>
            <person name="de Groot N.N."/>
        </authorList>
    </citation>
    <scope>NUCLEOTIDE SEQUENCE [LARGE SCALE GENOMIC DNA]</scope>
    <source>
        <strain>J11</strain>
        <strain evidence="3">PG 39</strain>
    </source>
</reference>
<keyword evidence="1" id="KW-0472">Membrane</keyword>
<dbReference type="OrthoDB" id="3429068at2"/>
<organism evidence="2 3">
    <name type="scientific">Corynebacterium spheniscorum</name>
    <dbReference type="NCBI Taxonomy" id="185761"/>
    <lineage>
        <taxon>Bacteria</taxon>
        <taxon>Bacillati</taxon>
        <taxon>Actinomycetota</taxon>
        <taxon>Actinomycetes</taxon>
        <taxon>Mycobacteriales</taxon>
        <taxon>Corynebacteriaceae</taxon>
        <taxon>Corynebacterium</taxon>
    </lineage>
</organism>
<name>A0A1I2RR15_9CORY</name>
<evidence type="ECO:0000313" key="3">
    <source>
        <dbReference type="Proteomes" id="UP000199065"/>
    </source>
</evidence>
<evidence type="ECO:0000256" key="1">
    <source>
        <dbReference type="SAM" id="Phobius"/>
    </source>
</evidence>
<dbReference type="STRING" id="185761.SAMN05660282_00844"/>
<dbReference type="EMBL" id="FOPJ01000004">
    <property type="protein sequence ID" value="SFG42900.1"/>
    <property type="molecule type" value="Genomic_DNA"/>
</dbReference>
<keyword evidence="3" id="KW-1185">Reference proteome</keyword>
<keyword evidence="1" id="KW-1133">Transmembrane helix</keyword>
<evidence type="ECO:0008006" key="4">
    <source>
        <dbReference type="Google" id="ProtNLM"/>
    </source>
</evidence>
<feature type="transmembrane region" description="Helical" evidence="1">
    <location>
        <begin position="84"/>
        <end position="101"/>
    </location>
</feature>
<keyword evidence="1" id="KW-0812">Transmembrane</keyword>
<dbReference type="Proteomes" id="UP000199065">
    <property type="component" value="Unassembled WGS sequence"/>
</dbReference>
<dbReference type="AlphaFoldDB" id="A0A1I2RR15"/>
<dbReference type="RefSeq" id="WP_092284773.1">
    <property type="nucleotide sequence ID" value="NZ_FOPJ01000004.1"/>
</dbReference>
<proteinExistence type="predicted"/>
<protein>
    <recommendedName>
        <fullName evidence="4">DUF2269 domain-containing protein</fullName>
    </recommendedName>
</protein>
<accession>A0A1I2RR15</accession>
<sequence length="157" mass="17151">MLTPVLILHVLAALIFLGPVTFAVSAFPKAALAAHNGEGHAAGRAQILHRVSSTYGMLSLLVPLLGVAVMFTEMSYWREGRFHASIALSLVAWIILLLLILPKQRKAMGSLNLLGVEEHDGDEDFSGLDWQKNTKQMNMFGGIFSLLWVIVAVLMVI</sequence>
<feature type="transmembrane region" description="Helical" evidence="1">
    <location>
        <begin position="57"/>
        <end position="77"/>
    </location>
</feature>
<evidence type="ECO:0000313" key="2">
    <source>
        <dbReference type="EMBL" id="SFG42900.1"/>
    </source>
</evidence>
<gene>
    <name evidence="2" type="ORF">SAMN05660282_00844</name>
</gene>